<evidence type="ECO:0000313" key="2">
    <source>
        <dbReference type="Proteomes" id="UP000265540"/>
    </source>
</evidence>
<name>A0A3A4ZF02_UNCKA</name>
<dbReference type="AlphaFoldDB" id="A0A3A4ZF02"/>
<organism evidence="1 2">
    <name type="scientific">candidate division WWE3 bacterium</name>
    <dbReference type="NCBI Taxonomy" id="2053526"/>
    <lineage>
        <taxon>Bacteria</taxon>
        <taxon>Katanobacteria</taxon>
    </lineage>
</organism>
<dbReference type="EMBL" id="QZJF01000007">
    <property type="protein sequence ID" value="RJR27729.1"/>
    <property type="molecule type" value="Genomic_DNA"/>
</dbReference>
<accession>A0A3A4ZF02</accession>
<gene>
    <name evidence="1" type="ORF">C4561_01355</name>
</gene>
<protein>
    <submittedName>
        <fullName evidence="1">Uncharacterized protein</fullName>
    </submittedName>
</protein>
<evidence type="ECO:0000313" key="1">
    <source>
        <dbReference type="EMBL" id="RJR27729.1"/>
    </source>
</evidence>
<sequence>MKAIKMIKVKSKEKIWEKATGHPNLLHFPVICQQVASPCDYISRLSPKRRWDDYYTSEIFYKWWYAECGVHYLLTCWYYERDENHKHDFTGVLYRLGSAGELTGVVARSHFNLVSLAPPSVVRKYPVIFVTAGSHTPTGLLDSIDSSRGVCYVQPEFKLTRMDINFMKNWKRLDIKEPVTPPWNWFDPEIDKWIRRKWVLVDGSKISTCGLMFTNPAKLFALVDGYERGK</sequence>
<reference evidence="1 2" key="1">
    <citation type="journal article" date="2017" name="ISME J.">
        <title>Energy and carbon metabolisms in a deep terrestrial subsurface fluid microbial community.</title>
        <authorList>
            <person name="Momper L."/>
            <person name="Jungbluth S.P."/>
            <person name="Lee M.D."/>
            <person name="Amend J.P."/>
        </authorList>
    </citation>
    <scope>NUCLEOTIDE SEQUENCE [LARGE SCALE GENOMIC DNA]</scope>
    <source>
        <strain evidence="1">SURF_46</strain>
    </source>
</reference>
<comment type="caution">
    <text evidence="1">The sequence shown here is derived from an EMBL/GenBank/DDBJ whole genome shotgun (WGS) entry which is preliminary data.</text>
</comment>
<dbReference type="Proteomes" id="UP000265540">
    <property type="component" value="Unassembled WGS sequence"/>
</dbReference>
<proteinExistence type="predicted"/>